<dbReference type="EMBL" id="NMUH01015413">
    <property type="protein sequence ID" value="MQM23211.1"/>
    <property type="molecule type" value="Genomic_DNA"/>
</dbReference>
<organism evidence="2 3">
    <name type="scientific">Colocasia esculenta</name>
    <name type="common">Wild taro</name>
    <name type="synonym">Arum esculentum</name>
    <dbReference type="NCBI Taxonomy" id="4460"/>
    <lineage>
        <taxon>Eukaryota</taxon>
        <taxon>Viridiplantae</taxon>
        <taxon>Streptophyta</taxon>
        <taxon>Embryophyta</taxon>
        <taxon>Tracheophyta</taxon>
        <taxon>Spermatophyta</taxon>
        <taxon>Magnoliopsida</taxon>
        <taxon>Liliopsida</taxon>
        <taxon>Araceae</taxon>
        <taxon>Aroideae</taxon>
        <taxon>Colocasieae</taxon>
        <taxon>Colocasia</taxon>
    </lineage>
</organism>
<keyword evidence="1" id="KW-1133">Transmembrane helix</keyword>
<keyword evidence="3" id="KW-1185">Reference proteome</keyword>
<accession>A0A843XW06</accession>
<feature type="transmembrane region" description="Helical" evidence="1">
    <location>
        <begin position="69"/>
        <end position="89"/>
    </location>
</feature>
<dbReference type="Proteomes" id="UP000652761">
    <property type="component" value="Unassembled WGS sequence"/>
</dbReference>
<comment type="caution">
    <text evidence="2">The sequence shown here is derived from an EMBL/GenBank/DDBJ whole genome shotgun (WGS) entry which is preliminary data.</text>
</comment>
<keyword evidence="1" id="KW-0812">Transmembrane</keyword>
<gene>
    <name evidence="2" type="ORF">Taro_056274</name>
</gene>
<proteinExistence type="predicted"/>
<reference evidence="2" key="1">
    <citation type="submission" date="2017-07" db="EMBL/GenBank/DDBJ databases">
        <title>Taro Niue Genome Assembly and Annotation.</title>
        <authorList>
            <person name="Atibalentja N."/>
            <person name="Keating K."/>
            <person name="Fields C.J."/>
        </authorList>
    </citation>
    <scope>NUCLEOTIDE SEQUENCE</scope>
    <source>
        <strain evidence="2">Niue_2</strain>
        <tissue evidence="2">Leaf</tissue>
    </source>
</reference>
<evidence type="ECO:0000313" key="2">
    <source>
        <dbReference type="EMBL" id="MQM23211.1"/>
    </source>
</evidence>
<sequence>MQTSTQNSDNQNVTTKACGTVEVCVVFLDTLTPQFELYVRLRERRVLRPETLEVSGMDLQLCVYRSNGLVVVANSAILCVASDILWFGYKGLAFGLGFTVVEWTSGVELVLLFPLTFRGYE</sequence>
<dbReference type="AlphaFoldDB" id="A0A843XW06"/>
<feature type="transmembrane region" description="Helical" evidence="1">
    <location>
        <begin position="95"/>
        <end position="117"/>
    </location>
</feature>
<evidence type="ECO:0000313" key="3">
    <source>
        <dbReference type="Proteomes" id="UP000652761"/>
    </source>
</evidence>
<protein>
    <submittedName>
        <fullName evidence="2">Uncharacterized protein</fullName>
    </submittedName>
</protein>
<evidence type="ECO:0000256" key="1">
    <source>
        <dbReference type="SAM" id="Phobius"/>
    </source>
</evidence>
<name>A0A843XW06_COLES</name>
<keyword evidence="1" id="KW-0472">Membrane</keyword>